<evidence type="ECO:0000256" key="4">
    <source>
        <dbReference type="ARBA" id="ARBA00022692"/>
    </source>
</evidence>
<dbReference type="GO" id="GO:0005886">
    <property type="term" value="C:plasma membrane"/>
    <property type="evidence" value="ECO:0007669"/>
    <property type="project" value="TreeGrafter"/>
</dbReference>
<comment type="caution">
    <text evidence="12">The sequence shown here is derived from an EMBL/GenBank/DDBJ whole genome shotgun (WGS) entry which is preliminary data.</text>
</comment>
<comment type="subcellular location">
    <subcellularLocation>
        <location evidence="1">Membrane</location>
        <topology evidence="1">Multi-pass membrane protein</topology>
    </subcellularLocation>
</comment>
<feature type="compositionally biased region" description="Low complexity" evidence="7">
    <location>
        <begin position="771"/>
        <end position="783"/>
    </location>
</feature>
<dbReference type="Pfam" id="PF13967">
    <property type="entry name" value="RSN1_TM"/>
    <property type="match status" value="1"/>
</dbReference>
<dbReference type="Proteomes" id="UP001149163">
    <property type="component" value="Unassembled WGS sequence"/>
</dbReference>
<dbReference type="Pfam" id="PF14703">
    <property type="entry name" value="PHM7_cyt"/>
    <property type="match status" value="1"/>
</dbReference>
<feature type="transmembrane region" description="Helical" evidence="8">
    <location>
        <begin position="587"/>
        <end position="615"/>
    </location>
</feature>
<reference evidence="12" key="2">
    <citation type="journal article" date="2023" name="IMA Fungus">
        <title>Comparative genomic study of the Penicillium genus elucidates a diverse pangenome and 15 lateral gene transfer events.</title>
        <authorList>
            <person name="Petersen C."/>
            <person name="Sorensen T."/>
            <person name="Nielsen M.R."/>
            <person name="Sondergaard T.E."/>
            <person name="Sorensen J.L."/>
            <person name="Fitzpatrick D.A."/>
            <person name="Frisvad J.C."/>
            <person name="Nielsen K.L."/>
        </authorList>
    </citation>
    <scope>NUCLEOTIDE SEQUENCE</scope>
    <source>
        <strain evidence="12">IBT 26290</strain>
    </source>
</reference>
<dbReference type="GO" id="GO:0005227">
    <property type="term" value="F:calcium-activated cation channel activity"/>
    <property type="evidence" value="ECO:0007669"/>
    <property type="project" value="InterPro"/>
</dbReference>
<comment type="similarity">
    <text evidence="2">Belongs to the CSC1 (TC 1.A.17) family.</text>
</comment>
<evidence type="ECO:0000256" key="6">
    <source>
        <dbReference type="ARBA" id="ARBA00023136"/>
    </source>
</evidence>
<feature type="domain" description="CSC1/OSCA1-like 7TM region" evidence="9">
    <location>
        <begin position="441"/>
        <end position="718"/>
    </location>
</feature>
<gene>
    <name evidence="12" type="ORF">N7482_010656</name>
</gene>
<feature type="transmembrane region" description="Helical" evidence="8">
    <location>
        <begin position="661"/>
        <end position="680"/>
    </location>
</feature>
<feature type="transmembrane region" description="Helical" evidence="8">
    <location>
        <begin position="727"/>
        <end position="745"/>
    </location>
</feature>
<protein>
    <submittedName>
        <fullName evidence="12">Calcium permeable stress-gated cation channel 1</fullName>
    </submittedName>
</protein>
<accession>A0A9W9LE98</accession>
<feature type="transmembrane region" description="Helical" evidence="8">
    <location>
        <begin position="700"/>
        <end position="721"/>
    </location>
</feature>
<dbReference type="InterPro" id="IPR027815">
    <property type="entry name" value="CSC1/OSCA1-like_cyt"/>
</dbReference>
<dbReference type="InterPro" id="IPR045122">
    <property type="entry name" value="Csc1-like"/>
</dbReference>
<feature type="transmembrane region" description="Helical" evidence="8">
    <location>
        <begin position="635"/>
        <end position="655"/>
    </location>
</feature>
<feature type="compositionally biased region" description="Polar residues" evidence="7">
    <location>
        <begin position="297"/>
        <end position="311"/>
    </location>
</feature>
<evidence type="ECO:0000256" key="8">
    <source>
        <dbReference type="SAM" id="Phobius"/>
    </source>
</evidence>
<dbReference type="InterPro" id="IPR032880">
    <property type="entry name" value="CSC1/OSCA1-like_N"/>
</dbReference>
<evidence type="ECO:0000313" key="13">
    <source>
        <dbReference type="Proteomes" id="UP001149163"/>
    </source>
</evidence>
<dbReference type="PANTHER" id="PTHR13018">
    <property type="entry name" value="PROBABLE MEMBRANE PROTEIN DUF221-RELATED"/>
    <property type="match status" value="1"/>
</dbReference>
<evidence type="ECO:0000256" key="7">
    <source>
        <dbReference type="SAM" id="MobiDB-lite"/>
    </source>
</evidence>
<evidence type="ECO:0000259" key="9">
    <source>
        <dbReference type="Pfam" id="PF02714"/>
    </source>
</evidence>
<feature type="domain" description="CSC1/OSCA1-like N-terminal transmembrane" evidence="10">
    <location>
        <begin position="38"/>
        <end position="205"/>
    </location>
</feature>
<dbReference type="Pfam" id="PF02714">
    <property type="entry name" value="RSN1_7TM"/>
    <property type="match status" value="1"/>
</dbReference>
<proteinExistence type="inferred from homology"/>
<feature type="region of interest" description="Disordered" evidence="7">
    <location>
        <begin position="296"/>
        <end position="321"/>
    </location>
</feature>
<evidence type="ECO:0000256" key="2">
    <source>
        <dbReference type="ARBA" id="ARBA00007779"/>
    </source>
</evidence>
<organism evidence="12 13">
    <name type="scientific">Penicillium canariense</name>
    <dbReference type="NCBI Taxonomy" id="189055"/>
    <lineage>
        <taxon>Eukaryota</taxon>
        <taxon>Fungi</taxon>
        <taxon>Dikarya</taxon>
        <taxon>Ascomycota</taxon>
        <taxon>Pezizomycotina</taxon>
        <taxon>Eurotiomycetes</taxon>
        <taxon>Eurotiomycetidae</taxon>
        <taxon>Eurotiales</taxon>
        <taxon>Aspergillaceae</taxon>
        <taxon>Penicillium</taxon>
    </lineage>
</organism>
<feature type="transmembrane region" description="Helical" evidence="8">
    <location>
        <begin position="123"/>
        <end position="140"/>
    </location>
</feature>
<feature type="transmembrane region" description="Helical" evidence="8">
    <location>
        <begin position="494"/>
        <end position="515"/>
    </location>
</feature>
<feature type="domain" description="CSC1/OSCA1-like cytosolic" evidence="11">
    <location>
        <begin position="225"/>
        <end position="429"/>
    </location>
</feature>
<feature type="transmembrane region" description="Helical" evidence="8">
    <location>
        <begin position="442"/>
        <end position="463"/>
    </location>
</feature>
<dbReference type="AlphaFoldDB" id="A0A9W9LE98"/>
<evidence type="ECO:0000313" key="12">
    <source>
        <dbReference type="EMBL" id="KAJ5151404.1"/>
    </source>
</evidence>
<dbReference type="EMBL" id="JAPQKN010000008">
    <property type="protein sequence ID" value="KAJ5151404.1"/>
    <property type="molecule type" value="Genomic_DNA"/>
</dbReference>
<dbReference type="OrthoDB" id="1689567at2759"/>
<name>A0A9W9LE98_9EURO</name>
<keyword evidence="6 8" id="KW-0472">Membrane</keyword>
<feature type="transmembrane region" description="Helical" evidence="8">
    <location>
        <begin position="42"/>
        <end position="63"/>
    </location>
</feature>
<evidence type="ECO:0000259" key="11">
    <source>
        <dbReference type="Pfam" id="PF14703"/>
    </source>
</evidence>
<dbReference type="RefSeq" id="XP_056538737.1">
    <property type="nucleotide sequence ID" value="XM_056692780.1"/>
</dbReference>
<keyword evidence="13" id="KW-1185">Reference proteome</keyword>
<evidence type="ECO:0000256" key="1">
    <source>
        <dbReference type="ARBA" id="ARBA00004141"/>
    </source>
</evidence>
<keyword evidence="5 8" id="KW-1133">Transmembrane helix</keyword>
<keyword evidence="3" id="KW-0813">Transport</keyword>
<reference evidence="12" key="1">
    <citation type="submission" date="2022-11" db="EMBL/GenBank/DDBJ databases">
        <authorList>
            <person name="Petersen C."/>
        </authorList>
    </citation>
    <scope>NUCLEOTIDE SEQUENCE</scope>
    <source>
        <strain evidence="12">IBT 26290</strain>
    </source>
</reference>
<evidence type="ECO:0000256" key="3">
    <source>
        <dbReference type="ARBA" id="ARBA00022448"/>
    </source>
</evidence>
<feature type="transmembrane region" description="Helical" evidence="8">
    <location>
        <begin position="184"/>
        <end position="203"/>
    </location>
</feature>
<feature type="region of interest" description="Disordered" evidence="7">
    <location>
        <begin position="766"/>
        <end position="785"/>
    </location>
</feature>
<dbReference type="GeneID" id="81431956"/>
<evidence type="ECO:0000259" key="10">
    <source>
        <dbReference type="Pfam" id="PF13967"/>
    </source>
</evidence>
<dbReference type="PANTHER" id="PTHR13018:SF5">
    <property type="entry name" value="RE44586P"/>
    <property type="match status" value="1"/>
</dbReference>
<feature type="transmembrane region" description="Helical" evidence="8">
    <location>
        <begin position="536"/>
        <end position="560"/>
    </location>
</feature>
<dbReference type="InterPro" id="IPR003864">
    <property type="entry name" value="CSC1/OSCA1-like_7TM"/>
</dbReference>
<evidence type="ECO:0000256" key="5">
    <source>
        <dbReference type="ARBA" id="ARBA00022989"/>
    </source>
</evidence>
<keyword evidence="4 8" id="KW-0812">Transmembrane</keyword>
<sequence>MSLTTSAATALLTVLADGSEDGDRERHWEDQTKGSRDLYTQFVLSVALGLGAFVSFCVLRPKWTELYAARRRQRCAASRLPELPDSFFGWIPVLYRITEEEVLHSAGLDAYVFLSFFKFSIRLLLSIFVFAVTIILPLHYKYTGKYGPPGWDDVAPPGNQSMSAIGLLGNNKDNDKLVTDPGYIWIYVFFPYIFSGLAIYLLLQETNNIIRTRQTYLGNQTTTTDRTIRFSGIPQDLTTEEKIKDFVEGLQVGKVETVTLCRNWRELDHLMDERMRIMRELERAWTKHLGYKRPRSDGNTLPLTHQPQYTRNHSHLEEDDERSELLPGAEQNHVSGYFHGRPQVRVWYGPFKMRFRMIDAIDYFEEKLRKIDEQINSAREKDYPPTEIAFVTMESIAASQMLVQATLDPHPMQMFARLAPAPADVVWKNTYLSRSRRMTQSWLITLAIGFLTVFWSVLLLPIATLLQLGTLHKIVPSLAEALAMHPILKSLVSTALPTLAFSLLTVAVPYLYEWLSNNQGMMSRGDIELSIISKNFFFSFFNLFLLFTVFGTATGFYSFWEHLRDAFKDATTIAFALATSLEGFSPFYINLLVLQGLGLFPFRLLEFGSVALYPLHFFRARTPREFAELSTPPKFSYGFSIPQTILALIICIVYSVFPSSWLICLVGLVYFSIGQFIYKYQLLYAMDHQQHSTGRAWPMICNRLFLGLVVYHLAMIGVLALRGAITRSLLLVPLLGFTVWFSYWFSRTYEPLMKFIALKSINRDQPGGGDISPSPSSTLSPSSGMDRDALPIRIGSHEFGLRLKKYVNPSLILPLHDAWIPGRSLPYANGASPAGQDELANNASA</sequence>